<evidence type="ECO:0000256" key="1">
    <source>
        <dbReference type="ARBA" id="ARBA00012513"/>
    </source>
</evidence>
<keyword evidence="4 7" id="KW-0547">Nucleotide-binding</keyword>
<protein>
    <recommendedName>
        <fullName evidence="1">non-specific serine/threonine protein kinase</fullName>
        <ecNumber evidence="1">2.7.11.1</ecNumber>
    </recommendedName>
</protein>
<dbReference type="InterPro" id="IPR011009">
    <property type="entry name" value="Kinase-like_dom_sf"/>
</dbReference>
<keyword evidence="2 10" id="KW-0723">Serine/threonine-protein kinase</keyword>
<feature type="domain" description="Protein kinase" evidence="9">
    <location>
        <begin position="15"/>
        <end position="274"/>
    </location>
</feature>
<accession>A0A1H8H3W8</accession>
<feature type="compositionally biased region" description="Gly residues" evidence="8">
    <location>
        <begin position="336"/>
        <end position="349"/>
    </location>
</feature>
<reference evidence="10 11" key="1">
    <citation type="submission" date="2016-10" db="EMBL/GenBank/DDBJ databases">
        <authorList>
            <person name="de Groot N.N."/>
        </authorList>
    </citation>
    <scope>NUCLEOTIDE SEQUENCE [LARGE SCALE GENOMIC DNA]</scope>
    <source>
        <strain evidence="10 11">DSM 43357</strain>
    </source>
</reference>
<dbReference type="Gene3D" id="3.30.200.20">
    <property type="entry name" value="Phosphorylase Kinase, domain 1"/>
    <property type="match status" value="1"/>
</dbReference>
<dbReference type="CDD" id="cd14014">
    <property type="entry name" value="STKc_PknB_like"/>
    <property type="match status" value="1"/>
</dbReference>
<evidence type="ECO:0000313" key="10">
    <source>
        <dbReference type="EMBL" id="SEN51081.1"/>
    </source>
</evidence>
<dbReference type="InterPro" id="IPR017441">
    <property type="entry name" value="Protein_kinase_ATP_BS"/>
</dbReference>
<evidence type="ECO:0000259" key="9">
    <source>
        <dbReference type="PROSITE" id="PS50011"/>
    </source>
</evidence>
<dbReference type="EC" id="2.7.11.1" evidence="1"/>
<dbReference type="PANTHER" id="PTHR43289:SF6">
    <property type="entry name" value="SERINE_THREONINE-PROTEIN KINASE NEKL-3"/>
    <property type="match status" value="1"/>
</dbReference>
<dbReference type="PROSITE" id="PS00108">
    <property type="entry name" value="PROTEIN_KINASE_ST"/>
    <property type="match status" value="1"/>
</dbReference>
<keyword evidence="3" id="KW-0808">Transferase</keyword>
<proteinExistence type="predicted"/>
<keyword evidence="5 10" id="KW-0418">Kinase</keyword>
<gene>
    <name evidence="10" type="ORF">SAMN05660976_07719</name>
</gene>
<dbReference type="STRING" id="46177.SAMN05660976_07719"/>
<dbReference type="AlphaFoldDB" id="A0A1H8H3W8"/>
<dbReference type="PROSITE" id="PS00107">
    <property type="entry name" value="PROTEIN_KINASE_ATP"/>
    <property type="match status" value="1"/>
</dbReference>
<dbReference type="SUPFAM" id="SSF56112">
    <property type="entry name" value="Protein kinase-like (PK-like)"/>
    <property type="match status" value="1"/>
</dbReference>
<evidence type="ECO:0000256" key="6">
    <source>
        <dbReference type="ARBA" id="ARBA00022840"/>
    </source>
</evidence>
<dbReference type="GO" id="GO:0004674">
    <property type="term" value="F:protein serine/threonine kinase activity"/>
    <property type="evidence" value="ECO:0007669"/>
    <property type="project" value="UniProtKB-KW"/>
</dbReference>
<keyword evidence="11" id="KW-1185">Reference proteome</keyword>
<evidence type="ECO:0000256" key="2">
    <source>
        <dbReference type="ARBA" id="ARBA00022527"/>
    </source>
</evidence>
<feature type="compositionally biased region" description="Low complexity" evidence="8">
    <location>
        <begin position="462"/>
        <end position="475"/>
    </location>
</feature>
<dbReference type="Proteomes" id="UP000198953">
    <property type="component" value="Unassembled WGS sequence"/>
</dbReference>
<dbReference type="InterPro" id="IPR000719">
    <property type="entry name" value="Prot_kinase_dom"/>
</dbReference>
<name>A0A1H8H3W8_9ACTN</name>
<evidence type="ECO:0000256" key="7">
    <source>
        <dbReference type="PROSITE-ProRule" id="PRU10141"/>
    </source>
</evidence>
<evidence type="ECO:0000256" key="8">
    <source>
        <dbReference type="SAM" id="MobiDB-lite"/>
    </source>
</evidence>
<dbReference type="GO" id="GO:0005524">
    <property type="term" value="F:ATP binding"/>
    <property type="evidence" value="ECO:0007669"/>
    <property type="project" value="UniProtKB-UniRule"/>
</dbReference>
<evidence type="ECO:0000313" key="11">
    <source>
        <dbReference type="Proteomes" id="UP000198953"/>
    </source>
</evidence>
<dbReference type="PANTHER" id="PTHR43289">
    <property type="entry name" value="MITOGEN-ACTIVATED PROTEIN KINASE KINASE KINASE 20-RELATED"/>
    <property type="match status" value="1"/>
</dbReference>
<dbReference type="OrthoDB" id="9801841at2"/>
<feature type="region of interest" description="Disordered" evidence="8">
    <location>
        <begin position="422"/>
        <end position="520"/>
    </location>
</feature>
<evidence type="ECO:0000256" key="3">
    <source>
        <dbReference type="ARBA" id="ARBA00022679"/>
    </source>
</evidence>
<dbReference type="InterPro" id="IPR008271">
    <property type="entry name" value="Ser/Thr_kinase_AS"/>
</dbReference>
<dbReference type="Pfam" id="PF00069">
    <property type="entry name" value="Pkinase"/>
    <property type="match status" value="1"/>
</dbReference>
<keyword evidence="6 7" id="KW-0067">ATP-binding</keyword>
<feature type="binding site" evidence="7">
    <location>
        <position position="44"/>
    </location>
    <ligand>
        <name>ATP</name>
        <dbReference type="ChEBI" id="CHEBI:30616"/>
    </ligand>
</feature>
<dbReference type="Gene3D" id="1.10.510.10">
    <property type="entry name" value="Transferase(Phosphotransferase) domain 1"/>
    <property type="match status" value="1"/>
</dbReference>
<dbReference type="EMBL" id="FOBF01000028">
    <property type="protein sequence ID" value="SEN51081.1"/>
    <property type="molecule type" value="Genomic_DNA"/>
</dbReference>
<organism evidence="10 11">
    <name type="scientific">Nonomuraea pusilla</name>
    <dbReference type="NCBI Taxonomy" id="46177"/>
    <lineage>
        <taxon>Bacteria</taxon>
        <taxon>Bacillati</taxon>
        <taxon>Actinomycetota</taxon>
        <taxon>Actinomycetes</taxon>
        <taxon>Streptosporangiales</taxon>
        <taxon>Streptosporangiaceae</taxon>
        <taxon>Nonomuraea</taxon>
    </lineage>
</organism>
<sequence length="520" mass="54043">MSGERCEGWLLAGRYRLLGELGRGGMGTVWRAHDELLDREVAVKEVALAGPPGPARELAVERTMREARLAARLSHPHIAAVYDVVLADDRPWIVLQLVRSRSLAQVIAERGPLPVPDVARIGLQLLGALEAAHEAGVMHRDIKPANILFGPGGHAFLTDFGLASTLDEESSLTEAGIVVGTPAYIAPERAGGGRSVPASDLWSLGVTLYTAVEGRTPFGDNGGRLATISAVLTADPAPFCRAGLLTPLIGALLVKDPSERVDAVRARDELRRLVARYDGNLPAALPGGEEGGRPARPGRSWGAVTSPVAGRLRARTRRRLSPDAPAPRGLRVALGGAAGDGAHGDGGTLGDGDGFVPVALGAPTRRPLGSLGGADASAARPGAAVAALRARWREATAVTALVVSAVATTTWWNAAPEQPHRIVLSDPAPRTPEQSNGAMVARPMSNHRSGPPQGHRRRDDTGTTPPATPRKTATPSLQQQGTTRGGGPPPAAASAAASRGKSAEHRPANRGRGQGKPSKH</sequence>
<dbReference type="PROSITE" id="PS50011">
    <property type="entry name" value="PROTEIN_KINASE_DOM"/>
    <property type="match status" value="1"/>
</dbReference>
<evidence type="ECO:0000256" key="4">
    <source>
        <dbReference type="ARBA" id="ARBA00022741"/>
    </source>
</evidence>
<evidence type="ECO:0000256" key="5">
    <source>
        <dbReference type="ARBA" id="ARBA00022777"/>
    </source>
</evidence>
<dbReference type="RefSeq" id="WP_091105361.1">
    <property type="nucleotide sequence ID" value="NZ_FOBF01000028.1"/>
</dbReference>
<feature type="region of interest" description="Disordered" evidence="8">
    <location>
        <begin position="281"/>
        <end position="349"/>
    </location>
</feature>
<dbReference type="SMART" id="SM00220">
    <property type="entry name" value="S_TKc"/>
    <property type="match status" value="1"/>
</dbReference>